<gene>
    <name evidence="1" type="ORF">ACE1CA_06320</name>
</gene>
<sequence length="206" mass="23044">MDMCSFQPQSSFFLEGQFLGFEQKSSGKIKSLRIAVENNVLQVKLPKETRVKIKQVLIPGDRIEVSGEKKQKDFTDLPKLIAYQVNKVSECSEKDCHNDCLPTVDIVEATPKSKKIKLLMCKKSGCMKRGGKKLSQQLEAALCDRGLQNQVVIEYTGCLKCCSSAPNVLLMPGKVRCSKMSPEKIVDLLADKLSPTMYSYQQFPLT</sequence>
<comment type="caution">
    <text evidence="1">The sequence shown here is derived from an EMBL/GenBank/DDBJ whole genome shotgun (WGS) entry which is preliminary data.</text>
</comment>
<protein>
    <submittedName>
        <fullName evidence="1">(2Fe-2S) ferredoxin domain-containing protein</fullName>
    </submittedName>
</protein>
<proteinExistence type="predicted"/>
<dbReference type="InterPro" id="IPR036249">
    <property type="entry name" value="Thioredoxin-like_sf"/>
</dbReference>
<dbReference type="SUPFAM" id="SSF52833">
    <property type="entry name" value="Thioredoxin-like"/>
    <property type="match status" value="1"/>
</dbReference>
<dbReference type="CDD" id="cd02980">
    <property type="entry name" value="TRX_Fd_family"/>
    <property type="match status" value="1"/>
</dbReference>
<reference evidence="1 2" key="1">
    <citation type="submission" date="2024-09" db="EMBL/GenBank/DDBJ databases">
        <title>Floridaenema gen nov. (Aerosakkonemataceae, Aerosakkonematales ord. nov., Cyanobacteria) from benthic tropical and subtropical fresh waters, with the description of four new species.</title>
        <authorList>
            <person name="Moretto J.A."/>
            <person name="Berthold D.E."/>
            <person name="Lefler F.W."/>
            <person name="Huang I.-S."/>
            <person name="Laughinghouse H. IV."/>
        </authorList>
    </citation>
    <scope>NUCLEOTIDE SEQUENCE [LARGE SCALE GENOMIC DNA]</scope>
    <source>
        <strain evidence="1 2">BLCC-F167</strain>
    </source>
</reference>
<accession>A0ABV4WGC3</accession>
<dbReference type="Gene3D" id="3.40.30.10">
    <property type="entry name" value="Glutaredoxin"/>
    <property type="match status" value="1"/>
</dbReference>
<name>A0ABV4WGC3_9CYAN</name>
<dbReference type="RefSeq" id="WP_413276575.1">
    <property type="nucleotide sequence ID" value="NZ_JBHFNT010000054.1"/>
</dbReference>
<organism evidence="1 2">
    <name type="scientific">Floridaenema evergladense BLCC-F167</name>
    <dbReference type="NCBI Taxonomy" id="3153639"/>
    <lineage>
        <taxon>Bacteria</taxon>
        <taxon>Bacillati</taxon>
        <taxon>Cyanobacteriota</taxon>
        <taxon>Cyanophyceae</taxon>
        <taxon>Oscillatoriophycideae</taxon>
        <taxon>Aerosakkonematales</taxon>
        <taxon>Aerosakkonemataceae</taxon>
        <taxon>Floridanema</taxon>
        <taxon>Floridanema evergladense</taxon>
    </lineage>
</organism>
<evidence type="ECO:0000313" key="1">
    <source>
        <dbReference type="EMBL" id="MFB2834132.1"/>
    </source>
</evidence>
<dbReference type="Proteomes" id="UP001576780">
    <property type="component" value="Unassembled WGS sequence"/>
</dbReference>
<evidence type="ECO:0000313" key="2">
    <source>
        <dbReference type="Proteomes" id="UP001576780"/>
    </source>
</evidence>
<dbReference type="EMBL" id="JBHFNT010000054">
    <property type="protein sequence ID" value="MFB2834132.1"/>
    <property type="molecule type" value="Genomic_DNA"/>
</dbReference>
<keyword evidence="2" id="KW-1185">Reference proteome</keyword>